<feature type="region of interest" description="Disordered" evidence="1">
    <location>
        <begin position="1"/>
        <end position="45"/>
    </location>
</feature>
<dbReference type="WBParaSite" id="HPBE_0002680001-mRNA-1">
    <property type="protein sequence ID" value="HPBE_0002680001-mRNA-1"/>
    <property type="gene ID" value="HPBE_0002680001"/>
</dbReference>
<evidence type="ECO:0000313" key="2">
    <source>
        <dbReference type="EMBL" id="VDP59462.1"/>
    </source>
</evidence>
<feature type="compositionally biased region" description="Basic and acidic residues" evidence="1">
    <location>
        <begin position="142"/>
        <end position="158"/>
    </location>
</feature>
<gene>
    <name evidence="2" type="ORF">HPBE_LOCUS26799</name>
</gene>
<keyword evidence="3" id="KW-1185">Reference proteome</keyword>
<evidence type="ECO:0000313" key="3">
    <source>
        <dbReference type="Proteomes" id="UP000050761"/>
    </source>
</evidence>
<feature type="region of interest" description="Disordered" evidence="1">
    <location>
        <begin position="136"/>
        <end position="161"/>
    </location>
</feature>
<proteinExistence type="predicted"/>
<accession>A0A3P8E5Z8</accession>
<dbReference type="Proteomes" id="UP000050761">
    <property type="component" value="Unassembled WGS sequence"/>
</dbReference>
<dbReference type="EMBL" id="UZAH01040914">
    <property type="protein sequence ID" value="VDP59462.1"/>
    <property type="molecule type" value="Genomic_DNA"/>
</dbReference>
<feature type="compositionally biased region" description="Basic and acidic residues" evidence="1">
    <location>
        <begin position="17"/>
        <end position="28"/>
    </location>
</feature>
<organism evidence="3 4">
    <name type="scientific">Heligmosomoides polygyrus</name>
    <name type="common">Parasitic roundworm</name>
    <dbReference type="NCBI Taxonomy" id="6339"/>
    <lineage>
        <taxon>Eukaryota</taxon>
        <taxon>Metazoa</taxon>
        <taxon>Ecdysozoa</taxon>
        <taxon>Nematoda</taxon>
        <taxon>Chromadorea</taxon>
        <taxon>Rhabditida</taxon>
        <taxon>Rhabditina</taxon>
        <taxon>Rhabditomorpha</taxon>
        <taxon>Strongyloidea</taxon>
        <taxon>Heligmosomidae</taxon>
        <taxon>Heligmosomoides</taxon>
    </lineage>
</organism>
<dbReference type="AlphaFoldDB" id="A0A183GVT0"/>
<evidence type="ECO:0000256" key="1">
    <source>
        <dbReference type="SAM" id="MobiDB-lite"/>
    </source>
</evidence>
<sequence>MAPQSLSEQRRARRLTQQRERQMRRTAEHSLNAQETVPAANTRRRRSARILARSAEARVKDDLDVLRNNVNVGCGEELNFRWMLKKQFQFRIRRRRSAHNPANQTLAAEAPVQVIEEHRTRAPHLHSFRAVEQARLPPPSLSEERRARRLAQQRESRMRGRAALSLGARETGRAMNTNRRRSARILANEARLADARSQAIEEHRHRRSNTAPLSSLGLARDFTNRPSIHCLGQMDQAFLVAYKLQHVL</sequence>
<name>A0A183GVT0_HELPZ</name>
<protein>
    <submittedName>
        <fullName evidence="4">IBB domain-containing protein</fullName>
    </submittedName>
</protein>
<reference evidence="4" key="2">
    <citation type="submission" date="2019-09" db="UniProtKB">
        <authorList>
            <consortium name="WormBaseParasite"/>
        </authorList>
    </citation>
    <scope>IDENTIFICATION</scope>
</reference>
<evidence type="ECO:0000313" key="4">
    <source>
        <dbReference type="WBParaSite" id="HPBE_0002680001-mRNA-1"/>
    </source>
</evidence>
<reference evidence="2 3" key="1">
    <citation type="submission" date="2018-11" db="EMBL/GenBank/DDBJ databases">
        <authorList>
            <consortium name="Pathogen Informatics"/>
        </authorList>
    </citation>
    <scope>NUCLEOTIDE SEQUENCE [LARGE SCALE GENOMIC DNA]</scope>
</reference>
<accession>A0A183GVT0</accession>